<dbReference type="RefSeq" id="WP_188039410.1">
    <property type="nucleotide sequence ID" value="NZ_JACVHF010000005.1"/>
</dbReference>
<organism evidence="25 26">
    <name type="scientific">Heliobacterium chlorum</name>
    <dbReference type="NCBI Taxonomy" id="2698"/>
    <lineage>
        <taxon>Bacteria</taxon>
        <taxon>Bacillati</taxon>
        <taxon>Bacillota</taxon>
        <taxon>Clostridia</taxon>
        <taxon>Eubacteriales</taxon>
        <taxon>Heliobacteriaceae</taxon>
        <taxon>Heliobacterium</taxon>
    </lineage>
</organism>
<dbReference type="EMBL" id="JACVHF010000005">
    <property type="protein sequence ID" value="MBC9784292.1"/>
    <property type="molecule type" value="Genomic_DNA"/>
</dbReference>
<evidence type="ECO:0000256" key="14">
    <source>
        <dbReference type="ARBA" id="ARBA00037002"/>
    </source>
</evidence>
<evidence type="ECO:0000256" key="17">
    <source>
        <dbReference type="ARBA" id="ARBA00040123"/>
    </source>
</evidence>
<accession>A0ABR7T0H5</accession>
<evidence type="ECO:0000256" key="1">
    <source>
        <dbReference type="ARBA" id="ARBA00004170"/>
    </source>
</evidence>
<evidence type="ECO:0000256" key="2">
    <source>
        <dbReference type="ARBA" id="ARBA00004496"/>
    </source>
</evidence>
<comment type="similarity">
    <text evidence="15">Belongs to the THEM4/THEM5 thioesterase family.</text>
</comment>
<gene>
    <name evidence="25" type="ORF">H1S01_07180</name>
</gene>
<comment type="catalytic activity">
    <reaction evidence="19">
        <text>octanoyl-CoA + H2O = octanoate + CoA + H(+)</text>
        <dbReference type="Rhea" id="RHEA:30143"/>
        <dbReference type="ChEBI" id="CHEBI:15377"/>
        <dbReference type="ChEBI" id="CHEBI:15378"/>
        <dbReference type="ChEBI" id="CHEBI:25646"/>
        <dbReference type="ChEBI" id="CHEBI:57287"/>
        <dbReference type="ChEBI" id="CHEBI:57386"/>
    </reaction>
    <physiologicalReaction direction="left-to-right" evidence="19">
        <dbReference type="Rhea" id="RHEA:30144"/>
    </physiologicalReaction>
</comment>
<evidence type="ECO:0000256" key="4">
    <source>
        <dbReference type="ARBA" id="ARBA00022475"/>
    </source>
</evidence>
<feature type="domain" description="Thioesterase" evidence="24">
    <location>
        <begin position="48"/>
        <end position="120"/>
    </location>
</feature>
<keyword evidence="12" id="KW-0966">Cell projection</keyword>
<evidence type="ECO:0000256" key="10">
    <source>
        <dbReference type="ARBA" id="ARBA00023098"/>
    </source>
</evidence>
<evidence type="ECO:0000256" key="7">
    <source>
        <dbReference type="ARBA" id="ARBA00022801"/>
    </source>
</evidence>
<dbReference type="Gene3D" id="3.10.129.10">
    <property type="entry name" value="Hotdog Thioesterase"/>
    <property type="match status" value="1"/>
</dbReference>
<evidence type="ECO:0000256" key="20">
    <source>
        <dbReference type="ARBA" id="ARBA00047734"/>
    </source>
</evidence>
<protein>
    <recommendedName>
        <fullName evidence="17">Acyl-coenzyme A thioesterase THEM4</fullName>
        <ecNumber evidence="16">3.1.2.2</ecNumber>
    </recommendedName>
    <alternativeName>
        <fullName evidence="18">Thioesterase superfamily member 4</fullName>
    </alternativeName>
</protein>
<reference evidence="25 26" key="1">
    <citation type="submission" date="2020-07" db="EMBL/GenBank/DDBJ databases">
        <title>Draft whole-genome sequence of Heliobacterium chlorum DSM 3682, type strain.</title>
        <authorList>
            <person name="Kyndt J.A."/>
            <person name="Meyer T.E."/>
            <person name="Imhoff J.F."/>
        </authorList>
    </citation>
    <scope>NUCLEOTIDE SEQUENCE [LARGE SCALE GENOMIC DNA]</scope>
    <source>
        <strain evidence="25 26">DSM 3682</strain>
    </source>
</reference>
<dbReference type="SUPFAM" id="SSF54637">
    <property type="entry name" value="Thioesterase/thiol ester dehydrase-isomerase"/>
    <property type="match status" value="1"/>
</dbReference>
<comment type="subcellular location">
    <subcellularLocation>
        <location evidence="3">Cell projection</location>
        <location evidence="3">Ruffle membrane</location>
    </subcellularLocation>
    <subcellularLocation>
        <location evidence="2">Cytoplasm</location>
    </subcellularLocation>
    <subcellularLocation>
        <location evidence="1">Membrane</location>
        <topology evidence="1">Peripheral membrane protein</topology>
    </subcellularLocation>
</comment>
<evidence type="ECO:0000256" key="11">
    <source>
        <dbReference type="ARBA" id="ARBA00023136"/>
    </source>
</evidence>
<keyword evidence="11" id="KW-0472">Membrane</keyword>
<keyword evidence="8" id="KW-0276">Fatty acid metabolism</keyword>
<comment type="catalytic activity">
    <reaction evidence="23">
        <text>tetradecanoyl-CoA + H2O = tetradecanoate + CoA + H(+)</text>
        <dbReference type="Rhea" id="RHEA:40119"/>
        <dbReference type="ChEBI" id="CHEBI:15377"/>
        <dbReference type="ChEBI" id="CHEBI:15378"/>
        <dbReference type="ChEBI" id="CHEBI:30807"/>
        <dbReference type="ChEBI" id="CHEBI:57287"/>
        <dbReference type="ChEBI" id="CHEBI:57385"/>
    </reaction>
    <physiologicalReaction direction="left-to-right" evidence="23">
        <dbReference type="Rhea" id="RHEA:40120"/>
    </physiologicalReaction>
</comment>
<evidence type="ECO:0000256" key="3">
    <source>
        <dbReference type="ARBA" id="ARBA00004632"/>
    </source>
</evidence>
<evidence type="ECO:0000256" key="18">
    <source>
        <dbReference type="ARBA" id="ARBA00043210"/>
    </source>
</evidence>
<evidence type="ECO:0000256" key="5">
    <source>
        <dbReference type="ARBA" id="ARBA00022490"/>
    </source>
</evidence>
<dbReference type="PANTHER" id="PTHR12418:SF19">
    <property type="entry name" value="ACYL-COENZYME A THIOESTERASE THEM4"/>
    <property type="match status" value="1"/>
</dbReference>
<keyword evidence="5" id="KW-0963">Cytoplasm</keyword>
<evidence type="ECO:0000256" key="8">
    <source>
        <dbReference type="ARBA" id="ARBA00022832"/>
    </source>
</evidence>
<keyword evidence="6" id="KW-0053">Apoptosis</keyword>
<dbReference type="CDD" id="cd03443">
    <property type="entry name" value="PaaI_thioesterase"/>
    <property type="match status" value="1"/>
</dbReference>
<dbReference type="Pfam" id="PF03061">
    <property type="entry name" value="4HBT"/>
    <property type="match status" value="1"/>
</dbReference>
<evidence type="ECO:0000256" key="19">
    <source>
        <dbReference type="ARBA" id="ARBA00047588"/>
    </source>
</evidence>
<evidence type="ECO:0000259" key="24">
    <source>
        <dbReference type="Pfam" id="PF03061"/>
    </source>
</evidence>
<comment type="catalytic activity">
    <reaction evidence="13">
        <text>(5Z,8Z,11Z,14Z)-eicosatetraenoyl-CoA + H2O = (5Z,8Z,11Z,14Z)-eicosatetraenoate + CoA + H(+)</text>
        <dbReference type="Rhea" id="RHEA:40151"/>
        <dbReference type="ChEBI" id="CHEBI:15377"/>
        <dbReference type="ChEBI" id="CHEBI:15378"/>
        <dbReference type="ChEBI" id="CHEBI:32395"/>
        <dbReference type="ChEBI" id="CHEBI:57287"/>
        <dbReference type="ChEBI" id="CHEBI:57368"/>
    </reaction>
    <physiologicalReaction direction="left-to-right" evidence="13">
        <dbReference type="Rhea" id="RHEA:40152"/>
    </physiologicalReaction>
</comment>
<evidence type="ECO:0000256" key="9">
    <source>
        <dbReference type="ARBA" id="ARBA00022946"/>
    </source>
</evidence>
<comment type="catalytic activity">
    <reaction evidence="22">
        <text>dodecanoyl-CoA + H2O = dodecanoate + CoA + H(+)</text>
        <dbReference type="Rhea" id="RHEA:30135"/>
        <dbReference type="ChEBI" id="CHEBI:15377"/>
        <dbReference type="ChEBI" id="CHEBI:15378"/>
        <dbReference type="ChEBI" id="CHEBI:18262"/>
        <dbReference type="ChEBI" id="CHEBI:57287"/>
        <dbReference type="ChEBI" id="CHEBI:57375"/>
    </reaction>
    <physiologicalReaction direction="left-to-right" evidence="22">
        <dbReference type="Rhea" id="RHEA:30136"/>
    </physiologicalReaction>
</comment>
<evidence type="ECO:0000256" key="15">
    <source>
        <dbReference type="ARBA" id="ARBA00038456"/>
    </source>
</evidence>
<evidence type="ECO:0000256" key="23">
    <source>
        <dbReference type="ARBA" id="ARBA00048180"/>
    </source>
</evidence>
<proteinExistence type="inferred from homology"/>
<dbReference type="EC" id="3.1.2.2" evidence="16"/>
<evidence type="ECO:0000256" key="21">
    <source>
        <dbReference type="ARBA" id="ARBA00047969"/>
    </source>
</evidence>
<keyword evidence="10" id="KW-0443">Lipid metabolism</keyword>
<evidence type="ECO:0000256" key="16">
    <source>
        <dbReference type="ARBA" id="ARBA00038848"/>
    </source>
</evidence>
<evidence type="ECO:0000256" key="13">
    <source>
        <dbReference type="ARBA" id="ARBA00035852"/>
    </source>
</evidence>
<evidence type="ECO:0000313" key="25">
    <source>
        <dbReference type="EMBL" id="MBC9784292.1"/>
    </source>
</evidence>
<dbReference type="InterPro" id="IPR052365">
    <property type="entry name" value="THEM4/THEM5_acyl-CoA_thioest"/>
</dbReference>
<evidence type="ECO:0000256" key="6">
    <source>
        <dbReference type="ARBA" id="ARBA00022703"/>
    </source>
</evidence>
<keyword evidence="26" id="KW-1185">Reference proteome</keyword>
<sequence>MAPNLTDDGMCFCCGINNPIGLHLSFQWEGEEYVTYFTPRPEHQSYAGITHGGLVATVLDEVMGRLLMVRHIPAVTARMELRLRQAVPIGAKVRFAGRIEKERGKVVDMSATAQLPDGTLAVEATGRFMIIESDDSTKGGAG</sequence>
<evidence type="ECO:0000313" key="26">
    <source>
        <dbReference type="Proteomes" id="UP000617402"/>
    </source>
</evidence>
<dbReference type="InterPro" id="IPR006683">
    <property type="entry name" value="Thioestr_dom"/>
</dbReference>
<keyword evidence="7" id="KW-0378">Hydrolase</keyword>
<keyword evidence="9" id="KW-0809">Transit peptide</keyword>
<dbReference type="Proteomes" id="UP000617402">
    <property type="component" value="Unassembled WGS sequence"/>
</dbReference>
<dbReference type="InterPro" id="IPR029069">
    <property type="entry name" value="HotDog_dom_sf"/>
</dbReference>
<comment type="catalytic activity">
    <reaction evidence="14">
        <text>(9Z)-octadecenoyl-CoA + H2O = (9Z)-octadecenoate + CoA + H(+)</text>
        <dbReference type="Rhea" id="RHEA:40139"/>
        <dbReference type="ChEBI" id="CHEBI:15377"/>
        <dbReference type="ChEBI" id="CHEBI:15378"/>
        <dbReference type="ChEBI" id="CHEBI:30823"/>
        <dbReference type="ChEBI" id="CHEBI:57287"/>
        <dbReference type="ChEBI" id="CHEBI:57387"/>
    </reaction>
    <physiologicalReaction direction="left-to-right" evidence="14">
        <dbReference type="Rhea" id="RHEA:40140"/>
    </physiologicalReaction>
</comment>
<comment type="catalytic activity">
    <reaction evidence="20">
        <text>hexadecanoyl-CoA + H2O = hexadecanoate + CoA + H(+)</text>
        <dbReference type="Rhea" id="RHEA:16645"/>
        <dbReference type="ChEBI" id="CHEBI:7896"/>
        <dbReference type="ChEBI" id="CHEBI:15377"/>
        <dbReference type="ChEBI" id="CHEBI:15378"/>
        <dbReference type="ChEBI" id="CHEBI:57287"/>
        <dbReference type="ChEBI" id="CHEBI:57379"/>
        <dbReference type="EC" id="3.1.2.2"/>
    </reaction>
    <physiologicalReaction direction="left-to-right" evidence="20">
        <dbReference type="Rhea" id="RHEA:16646"/>
    </physiologicalReaction>
</comment>
<comment type="caution">
    <text evidence="25">The sequence shown here is derived from an EMBL/GenBank/DDBJ whole genome shotgun (WGS) entry which is preliminary data.</text>
</comment>
<comment type="catalytic activity">
    <reaction evidence="21">
        <text>decanoyl-CoA + H2O = decanoate + CoA + H(+)</text>
        <dbReference type="Rhea" id="RHEA:40059"/>
        <dbReference type="ChEBI" id="CHEBI:15377"/>
        <dbReference type="ChEBI" id="CHEBI:15378"/>
        <dbReference type="ChEBI" id="CHEBI:27689"/>
        <dbReference type="ChEBI" id="CHEBI:57287"/>
        <dbReference type="ChEBI" id="CHEBI:61430"/>
    </reaction>
    <physiologicalReaction direction="left-to-right" evidence="21">
        <dbReference type="Rhea" id="RHEA:40060"/>
    </physiologicalReaction>
</comment>
<name>A0ABR7T0H5_HELCL</name>
<dbReference type="PANTHER" id="PTHR12418">
    <property type="entry name" value="ACYL-COENZYME A THIOESTERASE THEM4"/>
    <property type="match status" value="1"/>
</dbReference>
<keyword evidence="4" id="KW-1003">Cell membrane</keyword>
<evidence type="ECO:0000256" key="12">
    <source>
        <dbReference type="ARBA" id="ARBA00023273"/>
    </source>
</evidence>
<evidence type="ECO:0000256" key="22">
    <source>
        <dbReference type="ARBA" id="ARBA00048074"/>
    </source>
</evidence>